<dbReference type="AlphaFoldDB" id="A0A380C3D3"/>
<keyword evidence="1" id="KW-0812">Transmembrane</keyword>
<feature type="transmembrane region" description="Helical" evidence="1">
    <location>
        <begin position="77"/>
        <end position="102"/>
    </location>
</feature>
<organism evidence="2 3">
    <name type="scientific">Shewanella algae</name>
    <dbReference type="NCBI Taxonomy" id="38313"/>
    <lineage>
        <taxon>Bacteria</taxon>
        <taxon>Pseudomonadati</taxon>
        <taxon>Pseudomonadota</taxon>
        <taxon>Gammaproteobacteria</taxon>
        <taxon>Alteromonadales</taxon>
        <taxon>Shewanellaceae</taxon>
        <taxon>Shewanella</taxon>
    </lineage>
</organism>
<evidence type="ECO:0000313" key="3">
    <source>
        <dbReference type="Proteomes" id="UP000254069"/>
    </source>
</evidence>
<sequence>MFGKKNEEGDLEGGLKDEVISRKKQLDEFKAKQETRCKALNDEIESLLPGATSAGLATAYFELKKSFDKPIENYTKLFYASIGCLMLISLISVTQEIGWFMIKFVDVSDFSKLTSNILYKLPMVLPILWLTIFASKRRSEALRLQQEYSHKEALAKSYQSFKTQIEALNETSGDLMKKLLEATIDAVSMNASDTLDKKHGDKTPVNLGFDEVVSHMEKVKKVVS</sequence>
<keyword evidence="3" id="KW-1185">Reference proteome</keyword>
<keyword evidence="1" id="KW-1133">Transmembrane helix</keyword>
<evidence type="ECO:0000313" key="2">
    <source>
        <dbReference type="EMBL" id="SUJ11918.1"/>
    </source>
</evidence>
<feature type="transmembrane region" description="Helical" evidence="1">
    <location>
        <begin position="117"/>
        <end position="135"/>
    </location>
</feature>
<keyword evidence="1" id="KW-0472">Membrane</keyword>
<dbReference type="EMBL" id="UGYO01000002">
    <property type="protein sequence ID" value="SUJ11918.1"/>
    <property type="molecule type" value="Genomic_DNA"/>
</dbReference>
<gene>
    <name evidence="2" type="ORF">NCTC10738_04349</name>
</gene>
<name>A0A380C3D3_9GAMM</name>
<protein>
    <submittedName>
        <fullName evidence="2">Uncharacterized protein</fullName>
    </submittedName>
</protein>
<reference evidence="2 3" key="1">
    <citation type="submission" date="2018-06" db="EMBL/GenBank/DDBJ databases">
        <authorList>
            <consortium name="Pathogen Informatics"/>
            <person name="Doyle S."/>
        </authorList>
    </citation>
    <scope>NUCLEOTIDE SEQUENCE [LARGE SCALE GENOMIC DNA]</scope>
    <source>
        <strain evidence="2 3">NCTC10738</strain>
    </source>
</reference>
<proteinExistence type="predicted"/>
<dbReference type="Proteomes" id="UP000254069">
    <property type="component" value="Unassembled WGS sequence"/>
</dbReference>
<accession>A0A380C3D3</accession>
<evidence type="ECO:0000256" key="1">
    <source>
        <dbReference type="SAM" id="Phobius"/>
    </source>
</evidence>